<evidence type="ECO:0000256" key="1">
    <source>
        <dbReference type="SAM" id="SignalP"/>
    </source>
</evidence>
<evidence type="ECO:0000313" key="3">
    <source>
        <dbReference type="Proteomes" id="UP000516148"/>
    </source>
</evidence>
<gene>
    <name evidence="2" type="ORF">H3Z74_18955</name>
</gene>
<organism evidence="2 3">
    <name type="scientific">Sphingomonas alpina</name>
    <dbReference type="NCBI Taxonomy" id="653931"/>
    <lineage>
        <taxon>Bacteria</taxon>
        <taxon>Pseudomonadati</taxon>
        <taxon>Pseudomonadota</taxon>
        <taxon>Alphaproteobacteria</taxon>
        <taxon>Sphingomonadales</taxon>
        <taxon>Sphingomonadaceae</taxon>
        <taxon>Sphingomonas</taxon>
    </lineage>
</organism>
<name>A0A7H0LGH7_9SPHN</name>
<accession>A0A7H0LGH7</accession>
<dbReference type="EMBL" id="CP061038">
    <property type="protein sequence ID" value="QNQ08780.1"/>
    <property type="molecule type" value="Genomic_DNA"/>
</dbReference>
<evidence type="ECO:0000313" key="2">
    <source>
        <dbReference type="EMBL" id="QNQ08780.1"/>
    </source>
</evidence>
<dbReference type="KEGG" id="spap:H3Z74_18955"/>
<sequence>MTRLCRVLLLPLAIAAMSGCARRQVAVAPPPPPIALVPPASSIAMPAGAHPGMLIPVMRSDGSYPTPNQGLSPAASIWHLRAGLNFAALACRGPEEGAIIAGYNAMLNGQKTVLAQAERSLAAEYRASGGATWRDSYDDAMTRLYNYYALAPAKPALCTTAERLLAEAATVPSADFTAFAAARLPELDASFTDFYRAYDAWRNQRQAFAPIIAIASSTTTRLPPRIEIDPAIFRLP</sequence>
<protein>
    <submittedName>
        <fullName evidence="2">Uncharacterized protein</fullName>
    </submittedName>
</protein>
<reference evidence="2 3" key="1">
    <citation type="submission" date="2020-09" db="EMBL/GenBank/DDBJ databases">
        <title>Sphingomonas sp., a new species isolated from pork steak.</title>
        <authorList>
            <person name="Heidler von Heilborn D."/>
        </authorList>
    </citation>
    <scope>NUCLEOTIDE SEQUENCE [LARGE SCALE GENOMIC DNA]</scope>
    <source>
        <strain evidence="3">S8-3T</strain>
    </source>
</reference>
<keyword evidence="3" id="KW-1185">Reference proteome</keyword>
<feature type="signal peptide" evidence="1">
    <location>
        <begin position="1"/>
        <end position="23"/>
    </location>
</feature>
<dbReference type="RefSeq" id="WP_187761107.1">
    <property type="nucleotide sequence ID" value="NZ_CP061038.1"/>
</dbReference>
<proteinExistence type="predicted"/>
<dbReference type="PROSITE" id="PS51257">
    <property type="entry name" value="PROKAR_LIPOPROTEIN"/>
    <property type="match status" value="1"/>
</dbReference>
<keyword evidence="1" id="KW-0732">Signal</keyword>
<dbReference type="AlphaFoldDB" id="A0A7H0LGH7"/>
<dbReference type="Proteomes" id="UP000516148">
    <property type="component" value="Chromosome"/>
</dbReference>
<feature type="chain" id="PRO_5028831240" evidence="1">
    <location>
        <begin position="24"/>
        <end position="236"/>
    </location>
</feature>